<dbReference type="OrthoDB" id="3046437at2759"/>
<name>A0A8H5B8W3_9AGAR</name>
<dbReference type="AlphaFoldDB" id="A0A8H5B8W3"/>
<dbReference type="SUPFAM" id="SSF52047">
    <property type="entry name" value="RNI-like"/>
    <property type="match status" value="1"/>
</dbReference>
<reference evidence="1 2" key="1">
    <citation type="journal article" date="2020" name="ISME J.">
        <title>Uncovering the hidden diversity of litter-decomposition mechanisms in mushroom-forming fungi.</title>
        <authorList>
            <person name="Floudas D."/>
            <person name="Bentzer J."/>
            <person name="Ahren D."/>
            <person name="Johansson T."/>
            <person name="Persson P."/>
            <person name="Tunlid A."/>
        </authorList>
    </citation>
    <scope>NUCLEOTIDE SEQUENCE [LARGE SCALE GENOMIC DNA]</scope>
    <source>
        <strain evidence="1 2">CBS 175.51</strain>
    </source>
</reference>
<evidence type="ECO:0000313" key="2">
    <source>
        <dbReference type="Proteomes" id="UP000541558"/>
    </source>
</evidence>
<accession>A0A8H5B8W3</accession>
<keyword evidence="2" id="KW-1185">Reference proteome</keyword>
<comment type="caution">
    <text evidence="1">The sequence shown here is derived from an EMBL/GenBank/DDBJ whole genome shotgun (WGS) entry which is preliminary data.</text>
</comment>
<organism evidence="1 2">
    <name type="scientific">Ephemerocybe angulata</name>
    <dbReference type="NCBI Taxonomy" id="980116"/>
    <lineage>
        <taxon>Eukaryota</taxon>
        <taxon>Fungi</taxon>
        <taxon>Dikarya</taxon>
        <taxon>Basidiomycota</taxon>
        <taxon>Agaricomycotina</taxon>
        <taxon>Agaricomycetes</taxon>
        <taxon>Agaricomycetidae</taxon>
        <taxon>Agaricales</taxon>
        <taxon>Agaricineae</taxon>
        <taxon>Psathyrellaceae</taxon>
        <taxon>Ephemerocybe</taxon>
    </lineage>
</organism>
<dbReference type="EMBL" id="JAACJK010000176">
    <property type="protein sequence ID" value="KAF5318950.1"/>
    <property type="molecule type" value="Genomic_DNA"/>
</dbReference>
<dbReference type="Proteomes" id="UP000541558">
    <property type="component" value="Unassembled WGS sequence"/>
</dbReference>
<sequence length="556" mass="60554">MPVAVPVRPPRPPKPLALSLKQRKTAVLSVQPAPVLPNAALAFIFCTAALDPPTVSYIGPSFQATQSQATILSHVNSQWRSVSLTIPELWHHLLLFDLDSDVNEVERPIYARKPWLKELFRRSDPLPIDIGIAGYSYLPRDPVLVGLELEHLPRIRTYRALLDERGWETLSSCLDEPAAILESLSLAFRPAMGRTSAPAPQLPRDLFNGHCPRLTKISLRGCLPSPSDFSSAVRANLTSLTVSQVSGPGVPTADRWLAHFSGMLRLEHLLLEGGAIAVSGRRNSQTRVASSEAVVLPSLRSLSLEGDVEAIGTLLHRLQSSVDARISVSCSEVRREGGIDHVLAAFGECMENAAMGIGTGQPVSFMAIKGGESKLEVSDGSQSRHLSLSFCREDDPPTPTWETVLSKFLGTVPFTIASLMAMEIQLPSAPPSLIRSLSGACQLERLVNLSTTMLRQMLPPLQKHQMTMGMGSPCPDLFHTGSLLSPLPVLPALHTLHVSSSDVFSGPSWAALQGYLRWRALGWRAVRVIQVPMSGGIEDEVVNVMRKLNISFIYVE</sequence>
<evidence type="ECO:0000313" key="1">
    <source>
        <dbReference type="EMBL" id="KAF5318950.1"/>
    </source>
</evidence>
<protein>
    <recommendedName>
        <fullName evidence="3">F-box domain-containing protein</fullName>
    </recommendedName>
</protein>
<gene>
    <name evidence="1" type="ORF">D9611_013668</name>
</gene>
<proteinExistence type="predicted"/>
<evidence type="ECO:0008006" key="3">
    <source>
        <dbReference type="Google" id="ProtNLM"/>
    </source>
</evidence>